<accession>A0AA39X2R6</accession>
<keyword evidence="3" id="KW-1185">Reference proteome</keyword>
<sequence length="262" mass="28668">MGPGVLTTWLITWLITCLLAARNVRANVQVVFAHFMVGNTASYSVADWQDDISKAAAAHIDGFVLKMARGEATNGASLANAFTAAKNLRSTFNLLFSFVYAGNGLWDKADVIALINTYAPNAAYYRGGSQPLVSTFEGPAASVDWVDIKAATPAASSCRAVPPSPEGPNSMSTFTDNSYRDALGGAPYMMPVAPWFYTNMPGFRKNWLWRGDDLWFDRCVHLMTLQPAYVQIISWNDYGCSGGANIGRSEVPKSHSKQWHRH</sequence>
<protein>
    <submittedName>
        <fullName evidence="2">Glycosyl hydrolase family 71-domain-containing protein</fullName>
    </submittedName>
</protein>
<dbReference type="Proteomes" id="UP001175000">
    <property type="component" value="Unassembled WGS sequence"/>
</dbReference>
<dbReference type="GO" id="GO:0051118">
    <property type="term" value="F:glucan endo-1,3-alpha-glucosidase activity"/>
    <property type="evidence" value="ECO:0007669"/>
    <property type="project" value="InterPro"/>
</dbReference>
<dbReference type="Pfam" id="PF03659">
    <property type="entry name" value="Glyco_hydro_71"/>
    <property type="match status" value="2"/>
</dbReference>
<organism evidence="2 3">
    <name type="scientific">Immersiella caudata</name>
    <dbReference type="NCBI Taxonomy" id="314043"/>
    <lineage>
        <taxon>Eukaryota</taxon>
        <taxon>Fungi</taxon>
        <taxon>Dikarya</taxon>
        <taxon>Ascomycota</taxon>
        <taxon>Pezizomycotina</taxon>
        <taxon>Sordariomycetes</taxon>
        <taxon>Sordariomycetidae</taxon>
        <taxon>Sordariales</taxon>
        <taxon>Lasiosphaeriaceae</taxon>
        <taxon>Immersiella</taxon>
    </lineage>
</organism>
<evidence type="ECO:0000313" key="3">
    <source>
        <dbReference type="Proteomes" id="UP001175000"/>
    </source>
</evidence>
<name>A0AA39X2R6_9PEZI</name>
<reference evidence="2" key="1">
    <citation type="submission" date="2023-06" db="EMBL/GenBank/DDBJ databases">
        <title>Genome-scale phylogeny and comparative genomics of the fungal order Sordariales.</title>
        <authorList>
            <consortium name="Lawrence Berkeley National Laboratory"/>
            <person name="Hensen N."/>
            <person name="Bonometti L."/>
            <person name="Westerberg I."/>
            <person name="Brannstrom I.O."/>
            <person name="Guillou S."/>
            <person name="Cros-Aarteil S."/>
            <person name="Calhoun S."/>
            <person name="Haridas S."/>
            <person name="Kuo A."/>
            <person name="Mondo S."/>
            <person name="Pangilinan J."/>
            <person name="Riley R."/>
            <person name="Labutti K."/>
            <person name="Andreopoulos B."/>
            <person name="Lipzen A."/>
            <person name="Chen C."/>
            <person name="Yanf M."/>
            <person name="Daum C."/>
            <person name="Ng V."/>
            <person name="Clum A."/>
            <person name="Steindorff A."/>
            <person name="Ohm R."/>
            <person name="Martin F."/>
            <person name="Silar P."/>
            <person name="Natvig D."/>
            <person name="Lalanne C."/>
            <person name="Gautier V."/>
            <person name="Ament-Velasquez S.L."/>
            <person name="Kruys A."/>
            <person name="Hutchinson M.I."/>
            <person name="Powell A.J."/>
            <person name="Barry K."/>
            <person name="Miller A.N."/>
            <person name="Grigoriev I.V."/>
            <person name="Debuchy R."/>
            <person name="Gladieux P."/>
            <person name="Thoren M.H."/>
            <person name="Johannesson H."/>
        </authorList>
    </citation>
    <scope>NUCLEOTIDE SEQUENCE</scope>
    <source>
        <strain evidence="2">CBS 606.72</strain>
    </source>
</reference>
<gene>
    <name evidence="2" type="ORF">B0T14DRAFT_561861</name>
</gene>
<evidence type="ECO:0000256" key="1">
    <source>
        <dbReference type="SAM" id="SignalP"/>
    </source>
</evidence>
<keyword evidence="2" id="KW-0378">Hydrolase</keyword>
<proteinExistence type="predicted"/>
<feature type="chain" id="PRO_5041357525" evidence="1">
    <location>
        <begin position="27"/>
        <end position="262"/>
    </location>
</feature>
<dbReference type="AlphaFoldDB" id="A0AA39X2R6"/>
<evidence type="ECO:0000313" key="2">
    <source>
        <dbReference type="EMBL" id="KAK0625902.1"/>
    </source>
</evidence>
<keyword evidence="1" id="KW-0732">Signal</keyword>
<dbReference type="CDD" id="cd11577">
    <property type="entry name" value="GH71"/>
    <property type="match status" value="1"/>
</dbReference>
<feature type="signal peptide" evidence="1">
    <location>
        <begin position="1"/>
        <end position="26"/>
    </location>
</feature>
<comment type="caution">
    <text evidence="2">The sequence shown here is derived from an EMBL/GenBank/DDBJ whole genome shotgun (WGS) entry which is preliminary data.</text>
</comment>
<dbReference type="InterPro" id="IPR005197">
    <property type="entry name" value="Glyco_hydro_71"/>
</dbReference>
<dbReference type="EMBL" id="JAULSU010000002">
    <property type="protein sequence ID" value="KAK0625902.1"/>
    <property type="molecule type" value="Genomic_DNA"/>
</dbReference>